<dbReference type="RefSeq" id="WP_304450067.1">
    <property type="nucleotide sequence ID" value="NZ_JARRAH010000005.1"/>
</dbReference>
<dbReference type="SUPFAM" id="SSF46785">
    <property type="entry name" value="Winged helix' DNA-binding domain"/>
    <property type="match status" value="1"/>
</dbReference>
<dbReference type="InterPro" id="IPR036390">
    <property type="entry name" value="WH_DNA-bd_sf"/>
</dbReference>
<accession>A0ABD5UDV7</accession>
<reference evidence="1 2" key="1">
    <citation type="journal article" date="2019" name="Int. J. Syst. Evol. Microbiol.">
        <title>The Global Catalogue of Microorganisms (GCM) 10K type strain sequencing project: providing services to taxonomists for standard genome sequencing and annotation.</title>
        <authorList>
            <consortium name="The Broad Institute Genomics Platform"/>
            <consortium name="The Broad Institute Genome Sequencing Center for Infectious Disease"/>
            <person name="Wu L."/>
            <person name="Ma J."/>
        </authorList>
    </citation>
    <scope>NUCLEOTIDE SEQUENCE [LARGE SCALE GENOMIC DNA]</scope>
    <source>
        <strain evidence="1 2">PSRA2</strain>
    </source>
</reference>
<organism evidence="1 2">
    <name type="scientific">Halomarina ordinaria</name>
    <dbReference type="NCBI Taxonomy" id="3033939"/>
    <lineage>
        <taxon>Archaea</taxon>
        <taxon>Methanobacteriati</taxon>
        <taxon>Methanobacteriota</taxon>
        <taxon>Stenosarchaea group</taxon>
        <taxon>Halobacteria</taxon>
        <taxon>Halobacteriales</taxon>
        <taxon>Natronomonadaceae</taxon>
        <taxon>Halomarina</taxon>
    </lineage>
</organism>
<dbReference type="Gene3D" id="1.10.10.10">
    <property type="entry name" value="Winged helix-like DNA-binding domain superfamily/Winged helix DNA-binding domain"/>
    <property type="match status" value="1"/>
</dbReference>
<proteinExistence type="predicted"/>
<dbReference type="AlphaFoldDB" id="A0ABD5UDV7"/>
<dbReference type="InterPro" id="IPR036388">
    <property type="entry name" value="WH-like_DNA-bd_sf"/>
</dbReference>
<protein>
    <submittedName>
        <fullName evidence="1">Winged helix-turn-helix domain-containing protein</fullName>
    </submittedName>
</protein>
<evidence type="ECO:0000313" key="2">
    <source>
        <dbReference type="Proteomes" id="UP001596406"/>
    </source>
</evidence>
<dbReference type="Pfam" id="PF13412">
    <property type="entry name" value="HTH_24"/>
    <property type="match status" value="1"/>
</dbReference>
<dbReference type="EMBL" id="JBHSXM010000005">
    <property type="protein sequence ID" value="MFC6838378.1"/>
    <property type="molecule type" value="Genomic_DNA"/>
</dbReference>
<name>A0ABD5UDV7_9EURY</name>
<dbReference type="Proteomes" id="UP001596406">
    <property type="component" value="Unassembled WGS sequence"/>
</dbReference>
<keyword evidence="2" id="KW-1185">Reference proteome</keyword>
<sequence>MSGTPGRPPTVSDEEILEVFRSASDPVLTTADLAGEFSLTRRGMLDRLKKLERAGVLHSKAVGARGVVWWLPGHTNTTSDR</sequence>
<evidence type="ECO:0000313" key="1">
    <source>
        <dbReference type="EMBL" id="MFC6838378.1"/>
    </source>
</evidence>
<comment type="caution">
    <text evidence="1">The sequence shown here is derived from an EMBL/GenBank/DDBJ whole genome shotgun (WGS) entry which is preliminary data.</text>
</comment>
<gene>
    <name evidence="1" type="ORF">ACFQHK_18000</name>
</gene>